<name>A0A1G2KXP8_9BACT</name>
<gene>
    <name evidence="2" type="ORF">A3C92_03475</name>
</gene>
<reference evidence="2 3" key="1">
    <citation type="journal article" date="2016" name="Nat. Commun.">
        <title>Thousands of microbial genomes shed light on interconnected biogeochemical processes in an aquifer system.</title>
        <authorList>
            <person name="Anantharaman K."/>
            <person name="Brown C.T."/>
            <person name="Hug L.A."/>
            <person name="Sharon I."/>
            <person name="Castelle C.J."/>
            <person name="Probst A.J."/>
            <person name="Thomas B.C."/>
            <person name="Singh A."/>
            <person name="Wilkins M.J."/>
            <person name="Karaoz U."/>
            <person name="Brodie E.L."/>
            <person name="Williams K.H."/>
            <person name="Hubbard S.S."/>
            <person name="Banfield J.F."/>
        </authorList>
    </citation>
    <scope>NUCLEOTIDE SEQUENCE [LARGE SCALE GENOMIC DNA]</scope>
</reference>
<accession>A0A1G2KXP8</accession>
<dbReference type="Proteomes" id="UP000177177">
    <property type="component" value="Unassembled WGS sequence"/>
</dbReference>
<feature type="region of interest" description="Disordered" evidence="1">
    <location>
        <begin position="951"/>
        <end position="972"/>
    </location>
</feature>
<evidence type="ECO:0008006" key="4">
    <source>
        <dbReference type="Google" id="ProtNLM"/>
    </source>
</evidence>
<dbReference type="AlphaFoldDB" id="A0A1G2KXP8"/>
<dbReference type="EMBL" id="MHQN01000021">
    <property type="protein sequence ID" value="OHA03302.1"/>
    <property type="molecule type" value="Genomic_DNA"/>
</dbReference>
<dbReference type="Gene3D" id="2.40.300.10">
    <property type="entry name" value="Head decoration protein D"/>
    <property type="match status" value="1"/>
</dbReference>
<evidence type="ECO:0000313" key="3">
    <source>
        <dbReference type="Proteomes" id="UP000177177"/>
    </source>
</evidence>
<comment type="caution">
    <text evidence="2">The sequence shown here is derived from an EMBL/GenBank/DDBJ whole genome shotgun (WGS) entry which is preliminary data.</text>
</comment>
<evidence type="ECO:0000313" key="2">
    <source>
        <dbReference type="EMBL" id="OHA03302.1"/>
    </source>
</evidence>
<proteinExistence type="predicted"/>
<feature type="compositionally biased region" description="Low complexity" evidence="1">
    <location>
        <begin position="961"/>
        <end position="972"/>
    </location>
</feature>
<protein>
    <recommendedName>
        <fullName evidence="4">Peptidase S74 domain-containing protein</fullName>
    </recommendedName>
</protein>
<organism evidence="2 3">
    <name type="scientific">Candidatus Sungbacteria bacterium RIFCSPHIGHO2_02_FULL_53_17</name>
    <dbReference type="NCBI Taxonomy" id="1802275"/>
    <lineage>
        <taxon>Bacteria</taxon>
        <taxon>Candidatus Sungiibacteriota</taxon>
    </lineage>
</organism>
<sequence>MNFSYDTPTNIAILNVLESGSQMALYTADTERVRIDNAGNFGIGTTGPGLALDVYGSTALTGPGTMQIRAFDTTSAAQDVGASLVLGGYQTAQSSGANFAVIKGGKENGTADNHASYLGLFTRANGGDLTEKLRIKSDGNVGIGTTSPVANLGIVGSIGVNSTHLVLGAGGTVGIGIAAQAAGGLTIRPLMSGASQYGLRSTPLATAAATTESVGIKTDATSAPGATTIDTIGLQVQALGIGAAGTATNFTGVQVQTMSGATNVYGIDSQITSGTNKYNLYLSGTAQNYIAGNVGIGTTSPATLFSVAGDGYFTGNIGIGIVDTLDTAKLDVRGTSAAASSDQIAVFGTNTGSNDHDVRLGAVAGSGNAGYSWIQAAERGVSQDRNLVLNPTSGNVGIGTTSPGTKLAIDNTTTAAPSFSINRNAQTGYTTTRLSTAGVAKWYLGMDADTSPSLDNFSISRGTSPDFVIQQTSGNVGIGTTVPQALLHVSSTSGFTPQVMLGNTSSYRMDLGYNNTSEYGFLQAYAVNTSTYDDIVINPLGGNVGIGTTSPGTILSVAGASGILSEGALTVWNGSTQRDIIGRNGALCVDNNGTAKCQATLTAGATYADSENIGASDLAENYPLADLSIEEGDIVMVALSLSAHEQGKRDTDEQKLNEKYKPDSVVEVIESLTGSVEKATQEGRDRAIGIISTKPGIVLGDTTGFTLGSQFKPVALAGRVPLKVNNENGPILPGDRITISSVAGVGMKAKDGDATVAIALEPYQGAGTAKILAFVQRGAAKLDAAINAQGLTSDGRETLGFGINGWSVDQQSGRVNVSFMGDINMQGNSILDVKKITGYLGKWSMDEDGTLMAVRVITDELIAQKVTVGSAAAPSGITLYDEVTKEPYCVKIVSGAVVPQSGACGTAQEVGLPAGSPTSLETSEETIAEVSSPAEGATSVLPVEEVATTIAETLDAPPPAGGETSTTTAETP</sequence>
<evidence type="ECO:0000256" key="1">
    <source>
        <dbReference type="SAM" id="MobiDB-lite"/>
    </source>
</evidence>